<organism evidence="2 3">
    <name type="scientific">Ramalina farinacea</name>
    <dbReference type="NCBI Taxonomy" id="258253"/>
    <lineage>
        <taxon>Eukaryota</taxon>
        <taxon>Fungi</taxon>
        <taxon>Dikarya</taxon>
        <taxon>Ascomycota</taxon>
        <taxon>Pezizomycotina</taxon>
        <taxon>Lecanoromycetes</taxon>
        <taxon>OSLEUM clade</taxon>
        <taxon>Lecanoromycetidae</taxon>
        <taxon>Lecanorales</taxon>
        <taxon>Lecanorineae</taxon>
        <taxon>Ramalinaceae</taxon>
        <taxon>Ramalina</taxon>
    </lineage>
</organism>
<reference evidence="2" key="1">
    <citation type="journal article" date="2023" name="Genome Biol. Evol.">
        <title>First Whole Genome Sequence and Flow Cytometry Genome Size Data for the Lichen-Forming Fungus Ramalina farinacea (Ascomycota).</title>
        <authorList>
            <person name="Llewellyn T."/>
            <person name="Mian S."/>
            <person name="Hill R."/>
            <person name="Leitch I.J."/>
            <person name="Gaya E."/>
        </authorList>
    </citation>
    <scope>NUCLEOTIDE SEQUENCE</scope>
    <source>
        <strain evidence="2">LIQ254RAFAR</strain>
    </source>
</reference>
<dbReference type="InterPro" id="IPR010721">
    <property type="entry name" value="UstE-like"/>
</dbReference>
<dbReference type="PANTHER" id="PTHR32251:SF17">
    <property type="entry name" value="STEROID 5-ALPHA REDUCTASE C-TERMINAL DOMAIN-CONTAINING PROTEIN"/>
    <property type="match status" value="1"/>
</dbReference>
<dbReference type="GO" id="GO:0016020">
    <property type="term" value="C:membrane"/>
    <property type="evidence" value="ECO:0007669"/>
    <property type="project" value="TreeGrafter"/>
</dbReference>
<sequence length="343" mass="36819">MAVLSTLLHATSFSRPFLSTLVPSIALAYTIQGAVAIPSILAQTERFYDLSGSLTYLSCVGLSLYLPTIRARYAAQLAGAVKPAFPSILGALSGANAAGLNWRQVALSAAVGVWAVRSSPPLKLPFTHPIHSGILPLRPDQRRQRHRLPLRRHPHLPPKFLGAFFAQATWVSLCLMPVLALNSLPISTFAGLSGAVGITDLLGILLYVGGLGFEVTADRQKNAWVQGKKEKKHSEDFLTRGLWSKSRHPNYFGEATLWTGIATLSAGVLMSGPGQVGMGLAGWGVLGKVAAGGMAGVSPAFVSFLLLKVSGVPMSEGKYDKRYGDRKDYKRWKEGTPMFVPKL</sequence>
<dbReference type="Proteomes" id="UP001161017">
    <property type="component" value="Unassembled WGS sequence"/>
</dbReference>
<feature type="transmembrane region" description="Helical" evidence="1">
    <location>
        <begin position="251"/>
        <end position="269"/>
    </location>
</feature>
<feature type="transmembrane region" description="Helical" evidence="1">
    <location>
        <begin position="289"/>
        <end position="307"/>
    </location>
</feature>
<evidence type="ECO:0000313" key="3">
    <source>
        <dbReference type="Proteomes" id="UP001161017"/>
    </source>
</evidence>
<keyword evidence="1" id="KW-1133">Transmembrane helix</keyword>
<dbReference type="PROSITE" id="PS50244">
    <property type="entry name" value="S5A_REDUCTASE"/>
    <property type="match status" value="1"/>
</dbReference>
<keyword evidence="1" id="KW-0472">Membrane</keyword>
<proteinExistence type="predicted"/>
<keyword evidence="1" id="KW-0812">Transmembrane</keyword>
<dbReference type="Pfam" id="PF06966">
    <property type="entry name" value="DUF1295"/>
    <property type="match status" value="1"/>
</dbReference>
<comment type="caution">
    <text evidence="2">The sequence shown here is derived from an EMBL/GenBank/DDBJ whole genome shotgun (WGS) entry which is preliminary data.</text>
</comment>
<protein>
    <recommendedName>
        <fullName evidence="4">Steroid 5-alpha reductase C-terminal domain-containing protein</fullName>
    </recommendedName>
</protein>
<evidence type="ECO:0008006" key="4">
    <source>
        <dbReference type="Google" id="ProtNLM"/>
    </source>
</evidence>
<dbReference type="PANTHER" id="PTHR32251">
    <property type="entry name" value="3-OXO-5-ALPHA-STEROID 4-DEHYDROGENASE"/>
    <property type="match status" value="1"/>
</dbReference>
<evidence type="ECO:0000313" key="2">
    <source>
        <dbReference type="EMBL" id="MDI1491996.1"/>
    </source>
</evidence>
<feature type="transmembrane region" description="Helical" evidence="1">
    <location>
        <begin position="186"/>
        <end position="213"/>
    </location>
</feature>
<keyword evidence="3" id="KW-1185">Reference proteome</keyword>
<dbReference type="Gene3D" id="1.20.120.1630">
    <property type="match status" value="1"/>
</dbReference>
<feature type="transmembrane region" description="Helical" evidence="1">
    <location>
        <begin position="160"/>
        <end position="180"/>
    </location>
</feature>
<gene>
    <name evidence="2" type="ORF">OHK93_003207</name>
</gene>
<accession>A0AA43QVE7</accession>
<evidence type="ECO:0000256" key="1">
    <source>
        <dbReference type="SAM" id="Phobius"/>
    </source>
</evidence>
<dbReference type="AlphaFoldDB" id="A0AA43QVE7"/>
<dbReference type="EMBL" id="JAPUFD010000016">
    <property type="protein sequence ID" value="MDI1491996.1"/>
    <property type="molecule type" value="Genomic_DNA"/>
</dbReference>
<name>A0AA43QVE7_9LECA</name>